<proteinExistence type="predicted"/>
<dbReference type="InterPro" id="IPR015946">
    <property type="entry name" value="KH_dom-like_a/b"/>
</dbReference>
<dbReference type="SUPFAM" id="SSF82784">
    <property type="entry name" value="OsmC-like"/>
    <property type="match status" value="1"/>
</dbReference>
<protein>
    <submittedName>
        <fullName evidence="1">OsmC family peroxiredoxin</fullName>
    </submittedName>
</protein>
<reference evidence="1 2" key="1">
    <citation type="submission" date="2019-11" db="EMBL/GenBank/DDBJ databases">
        <title>Pedobacter sp. HMF7056 Genome sequencing and assembly.</title>
        <authorList>
            <person name="Kang H."/>
            <person name="Kim H."/>
            <person name="Joh K."/>
        </authorList>
    </citation>
    <scope>NUCLEOTIDE SEQUENCE [LARGE SCALE GENOMIC DNA]</scope>
    <source>
        <strain evidence="1 2">HMF7056</strain>
    </source>
</reference>
<dbReference type="Pfam" id="PF02566">
    <property type="entry name" value="OsmC"/>
    <property type="match status" value="1"/>
</dbReference>
<sequence>MNKEHRYQLIMKWTGNTGSGTAGYQGYDRCYTIYSEDKAVIYGSSDAAFRGDKSKYNPEELLVASLSSCHMLWYLHLCAESGIIVTDYIDHAKGVMVETANGGGRFKEVILNPVVTVKTVDMIDRAARLHHQANALCFIANSVNFPVIHKSQIKQSQ</sequence>
<organism evidence="1 2">
    <name type="scientific">Hufsiella ginkgonis</name>
    <dbReference type="NCBI Taxonomy" id="2695274"/>
    <lineage>
        <taxon>Bacteria</taxon>
        <taxon>Pseudomonadati</taxon>
        <taxon>Bacteroidota</taxon>
        <taxon>Sphingobacteriia</taxon>
        <taxon>Sphingobacteriales</taxon>
        <taxon>Sphingobacteriaceae</taxon>
        <taxon>Hufsiella</taxon>
    </lineage>
</organism>
<comment type="caution">
    <text evidence="1">The sequence shown here is derived from an EMBL/GenBank/DDBJ whole genome shotgun (WGS) entry which is preliminary data.</text>
</comment>
<dbReference type="InterPro" id="IPR003718">
    <property type="entry name" value="OsmC/Ohr_fam"/>
</dbReference>
<dbReference type="RefSeq" id="WP_160906360.1">
    <property type="nucleotide sequence ID" value="NZ_WVHS01000002.1"/>
</dbReference>
<evidence type="ECO:0000313" key="1">
    <source>
        <dbReference type="EMBL" id="MXV15359.1"/>
    </source>
</evidence>
<dbReference type="InterPro" id="IPR036102">
    <property type="entry name" value="OsmC/Ohrsf"/>
</dbReference>
<keyword evidence="2" id="KW-1185">Reference proteome</keyword>
<dbReference type="Proteomes" id="UP000451233">
    <property type="component" value="Unassembled WGS sequence"/>
</dbReference>
<dbReference type="Gene3D" id="3.30.300.20">
    <property type="match status" value="1"/>
</dbReference>
<name>A0A7K1XXA9_9SPHI</name>
<dbReference type="EMBL" id="WVHS01000002">
    <property type="protein sequence ID" value="MXV15359.1"/>
    <property type="molecule type" value="Genomic_DNA"/>
</dbReference>
<dbReference type="AlphaFoldDB" id="A0A7K1XXA9"/>
<dbReference type="InterPro" id="IPR052707">
    <property type="entry name" value="OsmC_Ohr_Peroxiredoxin"/>
</dbReference>
<accession>A0A7K1XXA9</accession>
<dbReference type="PANTHER" id="PTHR42830">
    <property type="entry name" value="OSMOTICALLY INDUCIBLE FAMILY PROTEIN"/>
    <property type="match status" value="1"/>
</dbReference>
<dbReference type="PANTHER" id="PTHR42830:SF2">
    <property type="entry name" value="OSMC_OHR FAMILY PROTEIN"/>
    <property type="match status" value="1"/>
</dbReference>
<gene>
    <name evidence="1" type="ORF">GS398_08600</name>
</gene>
<evidence type="ECO:0000313" key="2">
    <source>
        <dbReference type="Proteomes" id="UP000451233"/>
    </source>
</evidence>